<evidence type="ECO:0000313" key="2">
    <source>
        <dbReference type="Proteomes" id="UP000245626"/>
    </source>
</evidence>
<evidence type="ECO:0000313" key="1">
    <source>
        <dbReference type="EMBL" id="PWN48632.1"/>
    </source>
</evidence>
<feature type="non-terminal residue" evidence="1">
    <location>
        <position position="68"/>
    </location>
</feature>
<accession>A0ACD0NS22</accession>
<dbReference type="Proteomes" id="UP000245626">
    <property type="component" value="Unassembled WGS sequence"/>
</dbReference>
<dbReference type="EMBL" id="KZ820167">
    <property type="protein sequence ID" value="PWN48632.1"/>
    <property type="molecule type" value="Genomic_DNA"/>
</dbReference>
<proteinExistence type="predicted"/>
<sequence length="68" mass="7039">MVEAHGTSTALGDSIEASAIIETFKGRPAHLPLVVSSSKSVFGHTEEAAGIVGVLKALLCLRRGWAPP</sequence>
<keyword evidence="2" id="KW-1185">Reference proteome</keyword>
<name>A0ACD0NS22_9BASI</name>
<organism evidence="1 2">
    <name type="scientific">Violaceomyces palustris</name>
    <dbReference type="NCBI Taxonomy" id="1673888"/>
    <lineage>
        <taxon>Eukaryota</taxon>
        <taxon>Fungi</taxon>
        <taxon>Dikarya</taxon>
        <taxon>Basidiomycota</taxon>
        <taxon>Ustilaginomycotina</taxon>
        <taxon>Ustilaginomycetes</taxon>
        <taxon>Violaceomycetales</taxon>
        <taxon>Violaceomycetaceae</taxon>
        <taxon>Violaceomyces</taxon>
    </lineage>
</organism>
<protein>
    <submittedName>
        <fullName evidence="1">Coronafacic acid polyketide synthase I</fullName>
    </submittedName>
</protein>
<reference evidence="1 2" key="1">
    <citation type="journal article" date="2018" name="Mol. Biol. Evol.">
        <title>Broad Genomic Sampling Reveals a Smut Pathogenic Ancestry of the Fungal Clade Ustilaginomycotina.</title>
        <authorList>
            <person name="Kijpornyongpan T."/>
            <person name="Mondo S.J."/>
            <person name="Barry K."/>
            <person name="Sandor L."/>
            <person name="Lee J."/>
            <person name="Lipzen A."/>
            <person name="Pangilinan J."/>
            <person name="LaButti K."/>
            <person name="Hainaut M."/>
            <person name="Henrissat B."/>
            <person name="Grigoriev I.V."/>
            <person name="Spatafora J.W."/>
            <person name="Aime M.C."/>
        </authorList>
    </citation>
    <scope>NUCLEOTIDE SEQUENCE [LARGE SCALE GENOMIC DNA]</scope>
    <source>
        <strain evidence="1 2">SA 807</strain>
    </source>
</reference>
<gene>
    <name evidence="1" type="ORF">IE53DRAFT_318999</name>
</gene>